<dbReference type="AlphaFoldDB" id="A0A7T8GVF7"/>
<dbReference type="OrthoDB" id="191139at2759"/>
<dbReference type="InterPro" id="IPR036291">
    <property type="entry name" value="NAD(P)-bd_dom_sf"/>
</dbReference>
<accession>A0A7T8GVF7</accession>
<reference evidence="4" key="1">
    <citation type="submission" date="2021-01" db="EMBL/GenBank/DDBJ databases">
        <title>Caligus Genome Assembly.</title>
        <authorList>
            <person name="Gallardo-Escarate C."/>
        </authorList>
    </citation>
    <scope>NUCLEOTIDE SEQUENCE [LARGE SCALE GENOMIC DNA]</scope>
</reference>
<dbReference type="Gene3D" id="3.40.50.720">
    <property type="entry name" value="NAD(P)-binding Rossmann-like Domain"/>
    <property type="match status" value="1"/>
</dbReference>
<dbReference type="SUPFAM" id="SSF51735">
    <property type="entry name" value="NAD(P)-binding Rossmann-fold domains"/>
    <property type="match status" value="1"/>
</dbReference>
<feature type="non-terminal residue" evidence="3">
    <location>
        <position position="1"/>
    </location>
</feature>
<evidence type="ECO:0000256" key="1">
    <source>
        <dbReference type="ARBA" id="ARBA00006484"/>
    </source>
</evidence>
<dbReference type="PANTHER" id="PTHR24320:SF152">
    <property type="entry name" value="SHORT-CHAIN DEHYDROGENASE_REDUCTASE FAMILY PROTEIN"/>
    <property type="match status" value="1"/>
</dbReference>
<dbReference type="Proteomes" id="UP000595437">
    <property type="component" value="Chromosome 13"/>
</dbReference>
<sequence length="61" mass="6798">VVIGCRDLKKGRKVVDNIRAITHGQVVLLPLDLSSLRSVREFAEQILQTEKHGVHILVNNA</sequence>
<dbReference type="GO" id="GO:0016491">
    <property type="term" value="F:oxidoreductase activity"/>
    <property type="evidence" value="ECO:0007669"/>
    <property type="project" value="UniProtKB-KW"/>
</dbReference>
<comment type="similarity">
    <text evidence="1">Belongs to the short-chain dehydrogenases/reductases (SDR) family.</text>
</comment>
<name>A0A7T8GVF7_CALRO</name>
<evidence type="ECO:0000256" key="2">
    <source>
        <dbReference type="ARBA" id="ARBA00023002"/>
    </source>
</evidence>
<organism evidence="3 4">
    <name type="scientific">Caligus rogercresseyi</name>
    <name type="common">Sea louse</name>
    <dbReference type="NCBI Taxonomy" id="217165"/>
    <lineage>
        <taxon>Eukaryota</taxon>
        <taxon>Metazoa</taxon>
        <taxon>Ecdysozoa</taxon>
        <taxon>Arthropoda</taxon>
        <taxon>Crustacea</taxon>
        <taxon>Multicrustacea</taxon>
        <taxon>Hexanauplia</taxon>
        <taxon>Copepoda</taxon>
        <taxon>Siphonostomatoida</taxon>
        <taxon>Caligidae</taxon>
        <taxon>Caligus</taxon>
    </lineage>
</organism>
<keyword evidence="4" id="KW-1185">Reference proteome</keyword>
<dbReference type="PANTHER" id="PTHR24320">
    <property type="entry name" value="RETINOL DEHYDROGENASE"/>
    <property type="match status" value="1"/>
</dbReference>
<gene>
    <name evidence="3" type="ORF">FKW44_019171</name>
</gene>
<evidence type="ECO:0000313" key="3">
    <source>
        <dbReference type="EMBL" id="QQP38564.1"/>
    </source>
</evidence>
<proteinExistence type="inferred from homology"/>
<evidence type="ECO:0000313" key="4">
    <source>
        <dbReference type="Proteomes" id="UP000595437"/>
    </source>
</evidence>
<feature type="non-terminal residue" evidence="3">
    <location>
        <position position="61"/>
    </location>
</feature>
<dbReference type="EMBL" id="CP045902">
    <property type="protein sequence ID" value="QQP38564.1"/>
    <property type="molecule type" value="Genomic_DNA"/>
</dbReference>
<protein>
    <submittedName>
        <fullName evidence="3">Retinol dehydrogenase 13like</fullName>
    </submittedName>
</protein>
<keyword evidence="2" id="KW-0560">Oxidoreductase</keyword>